<dbReference type="AlphaFoldDB" id="A0AAI9T170"/>
<keyword evidence="8" id="KW-1185">Reference proteome</keyword>
<comment type="subcellular location">
    <subcellularLocation>
        <location evidence="1">Nucleus</location>
    </subcellularLocation>
</comment>
<comment type="similarity">
    <text evidence="2">Belongs to the rad21 family.</text>
</comment>
<dbReference type="GO" id="GO:0005634">
    <property type="term" value="C:nucleus"/>
    <property type="evidence" value="ECO:0007669"/>
    <property type="project" value="UniProtKB-SubCell"/>
</dbReference>
<dbReference type="Pfam" id="PF04824">
    <property type="entry name" value="Rad21_Rec8"/>
    <property type="match status" value="1"/>
</dbReference>
<feature type="region of interest" description="Disordered" evidence="4">
    <location>
        <begin position="406"/>
        <end position="488"/>
    </location>
</feature>
<evidence type="ECO:0000313" key="8">
    <source>
        <dbReference type="Proteomes" id="UP001202479"/>
    </source>
</evidence>
<dbReference type="InterPro" id="IPR036390">
    <property type="entry name" value="WH_DNA-bd_sf"/>
</dbReference>
<gene>
    <name evidence="7" type="ORF">KGF56_000281</name>
</gene>
<dbReference type="GO" id="GO:0007064">
    <property type="term" value="P:mitotic sister chromatid cohesion"/>
    <property type="evidence" value="ECO:0007669"/>
    <property type="project" value="TreeGrafter"/>
</dbReference>
<keyword evidence="3" id="KW-0539">Nucleus</keyword>
<dbReference type="InterPro" id="IPR023093">
    <property type="entry name" value="ScpA-like_C"/>
</dbReference>
<comment type="caution">
    <text evidence="7">The sequence shown here is derived from an EMBL/GenBank/DDBJ whole genome shotgun (WGS) entry which is preliminary data.</text>
</comment>
<evidence type="ECO:0000259" key="5">
    <source>
        <dbReference type="Pfam" id="PF04824"/>
    </source>
</evidence>
<dbReference type="Gene3D" id="1.10.10.580">
    <property type="entry name" value="Structural maintenance of chromosome 1. Chain E"/>
    <property type="match status" value="1"/>
</dbReference>
<feature type="domain" description="Rad21/Rec8-like protein C-terminal eukaryotic" evidence="5">
    <location>
        <begin position="531"/>
        <end position="556"/>
    </location>
</feature>
<dbReference type="GO" id="GO:0030892">
    <property type="term" value="C:mitotic cohesin complex"/>
    <property type="evidence" value="ECO:0007669"/>
    <property type="project" value="TreeGrafter"/>
</dbReference>
<proteinExistence type="inferred from homology"/>
<evidence type="ECO:0000256" key="3">
    <source>
        <dbReference type="ARBA" id="ARBA00023242"/>
    </source>
</evidence>
<dbReference type="InterPro" id="IPR006910">
    <property type="entry name" value="Rad21_Rec8_N"/>
</dbReference>
<evidence type="ECO:0000313" key="7">
    <source>
        <dbReference type="EMBL" id="KAI3406988.2"/>
    </source>
</evidence>
<evidence type="ECO:0000256" key="4">
    <source>
        <dbReference type="SAM" id="MobiDB-lite"/>
    </source>
</evidence>
<evidence type="ECO:0000256" key="1">
    <source>
        <dbReference type="ARBA" id="ARBA00004123"/>
    </source>
</evidence>
<dbReference type="PANTHER" id="PTHR12585:SF69">
    <property type="entry name" value="FI11703P"/>
    <property type="match status" value="1"/>
</dbReference>
<organism evidence="7 8">
    <name type="scientific">Candida oxycetoniae</name>
    <dbReference type="NCBI Taxonomy" id="497107"/>
    <lineage>
        <taxon>Eukaryota</taxon>
        <taxon>Fungi</taxon>
        <taxon>Dikarya</taxon>
        <taxon>Ascomycota</taxon>
        <taxon>Saccharomycotina</taxon>
        <taxon>Pichiomycetes</taxon>
        <taxon>Debaryomycetaceae</taxon>
        <taxon>Candida/Lodderomyces clade</taxon>
        <taxon>Candida</taxon>
    </lineage>
</organism>
<reference evidence="7" key="1">
    <citation type="journal article" date="2022" name="DNA Res.">
        <title>Genome analysis of five recently described species of the CUG-Ser clade uncovers Candida theae as a new hybrid lineage with pathogenic potential in the Candida parapsilosis species complex.</title>
        <authorList>
            <person name="Mixao V."/>
            <person name="Del Olmo V."/>
            <person name="Hegedusova E."/>
            <person name="Saus E."/>
            <person name="Pryszcz L."/>
            <person name="Cillingova A."/>
            <person name="Nosek J."/>
            <person name="Gabaldon T."/>
        </authorList>
    </citation>
    <scope>NUCLEOTIDE SEQUENCE</scope>
    <source>
        <strain evidence="7">CBS 10844</strain>
    </source>
</reference>
<evidence type="ECO:0000256" key="2">
    <source>
        <dbReference type="ARBA" id="ARBA00009870"/>
    </source>
</evidence>
<dbReference type="GO" id="GO:0003682">
    <property type="term" value="F:chromatin binding"/>
    <property type="evidence" value="ECO:0007669"/>
    <property type="project" value="TreeGrafter"/>
</dbReference>
<evidence type="ECO:0000259" key="6">
    <source>
        <dbReference type="Pfam" id="PF04825"/>
    </source>
</evidence>
<dbReference type="PANTHER" id="PTHR12585">
    <property type="entry name" value="SCC1 / RAD21 FAMILY MEMBER"/>
    <property type="match status" value="1"/>
</dbReference>
<accession>A0AAI9T170</accession>
<dbReference type="RefSeq" id="XP_049182733.1">
    <property type="nucleotide sequence ID" value="XM_049324061.1"/>
</dbReference>
<dbReference type="Pfam" id="PF04825">
    <property type="entry name" value="Rad21_Rec8_N"/>
    <property type="match status" value="1"/>
</dbReference>
<protein>
    <submittedName>
        <fullName evidence="7">MCD1</fullName>
    </submittedName>
</protein>
<dbReference type="SUPFAM" id="SSF46785">
    <property type="entry name" value="Winged helix' DNA-binding domain"/>
    <property type="match status" value="1"/>
</dbReference>
<dbReference type="InterPro" id="IPR039781">
    <property type="entry name" value="Rad21/Rec8-like"/>
</dbReference>
<dbReference type="EMBL" id="JAHUZD010000019">
    <property type="protein sequence ID" value="KAI3406988.2"/>
    <property type="molecule type" value="Genomic_DNA"/>
</dbReference>
<dbReference type="Proteomes" id="UP001202479">
    <property type="component" value="Unassembled WGS sequence"/>
</dbReference>
<feature type="region of interest" description="Disordered" evidence="4">
    <location>
        <begin position="227"/>
        <end position="247"/>
    </location>
</feature>
<dbReference type="GeneID" id="73377898"/>
<feature type="domain" description="Rad21/Rec8-like protein N-terminal" evidence="6">
    <location>
        <begin position="3"/>
        <end position="108"/>
    </location>
</feature>
<dbReference type="GO" id="GO:1990414">
    <property type="term" value="P:replication-born double-strand break repair via sister chromatid exchange"/>
    <property type="evidence" value="ECO:0007669"/>
    <property type="project" value="TreeGrafter"/>
</dbReference>
<name>A0AAI9T170_9ASCO</name>
<dbReference type="InterPro" id="IPR006909">
    <property type="entry name" value="Rad21/Rec8_C_eu"/>
</dbReference>
<sequence>MLTDSLVSNQGPLSNIWLAANYDKKLTKQQLLSTNIVESTEYISSYNQHEHLHESGQRKKTETDTITLRLSGQLLLGIVKIYSRKTKYLLDDVNDILYKLKASFKLSSGVQLGSDSIIASNRINLPPNQTTLADINAVTLQDQVSVFDLLYQEDLDLNSNEHEPVNNLATVFTSVGQNNDTQDTSFNQSIEYGRGMDHNDDTSHNSFNDMELDFDLNLDDNQSIEQGRNASILGQEEVGRGEGGVNNDDELSFLAELNKSRNIFELESGQPIININEEEVEEAGEEEERRRGEGDIALQNQAFSQSSIRRQKRNRITEEGEMIIPNRKLVVDSEENMGGMSVQLLKDNQELLMSSSKEHYITLRLSEDEKLKLIQELAQPPFFSKRRKLCNLDTQLQLRCMELAQSKEKKNEENDDNEEEGKSDKEDDDESNASNGSASETEDTSFDSSMDLDLSLDVDSDESVRSNTDDEDETDFNGEMSRRTARSTKQITKELQNQFRVSSTVTFNTLMEADMKSQNPIGMKHGKYLNAKREGARCFFELLVLATNECITLQQEQCDTEVSKDVNISSKDKLYNFL</sequence>